<gene>
    <name evidence="1" type="ORF">CLOSAC_35970</name>
</gene>
<sequence length="364" mass="42731">MGFYDINPVEFKLMTNQPDILDNFYKDKVTKIYSLYLNVYPSMTMQLFRGYWGGIEEFTKALNVVHSKVMDNLNKKLIQSSYILNDILLTILDVEKENNIVKQALAAKLAVSKSYDKLMKNTSSQIFYTDIFEGYIHEYGNLAFDSEALNGHCSRNPRKVANLAIFPLAKELVEYNFTYQYPVFESSVFLIRQSIEVHIKNNLGIVSIRQKKRNGRLGREIGIANILQYMEEKIKNKSMAINVDIKVIQLINKWVNTYIHTGRFSYPYWYISTILLYLNNFFYVPSEIKELYSSSYFNLESSIFAEKSYEEDMYNDIENYFIEKKGYNVKIEKSRSNNLIVVSEDEINSIQKYVKKSQEDEIQF</sequence>
<organism evidence="1 2">
    <name type="scientific">Clostridium saccharobutylicum</name>
    <dbReference type="NCBI Taxonomy" id="169679"/>
    <lineage>
        <taxon>Bacteria</taxon>
        <taxon>Bacillati</taxon>
        <taxon>Bacillota</taxon>
        <taxon>Clostridia</taxon>
        <taxon>Eubacteriales</taxon>
        <taxon>Clostridiaceae</taxon>
        <taxon>Clostridium</taxon>
    </lineage>
</organism>
<reference evidence="1 2" key="1">
    <citation type="submission" date="2016-05" db="EMBL/GenBank/DDBJ databases">
        <title>Microbial solvent formation.</title>
        <authorList>
            <person name="Poehlein A."/>
            <person name="Montoya Solano J.D."/>
            <person name="Flitsch S."/>
            <person name="Krabben P."/>
            <person name="Duerre P."/>
            <person name="Daniel R."/>
        </authorList>
    </citation>
    <scope>NUCLEOTIDE SEQUENCE [LARGE SCALE GENOMIC DNA]</scope>
    <source>
        <strain evidence="1 2">L1-8</strain>
    </source>
</reference>
<dbReference type="AlphaFoldDB" id="A0A1S8MYL1"/>
<comment type="caution">
    <text evidence="1">The sequence shown here is derived from an EMBL/GenBank/DDBJ whole genome shotgun (WGS) entry which is preliminary data.</text>
</comment>
<dbReference type="RefSeq" id="WP_077866633.1">
    <property type="nucleotide sequence ID" value="NZ_LZYZ01000007.1"/>
</dbReference>
<dbReference type="EMBL" id="LZYZ01000007">
    <property type="protein sequence ID" value="OOM09316.1"/>
    <property type="molecule type" value="Genomic_DNA"/>
</dbReference>
<protein>
    <submittedName>
        <fullName evidence="1">Uncharacterized protein</fullName>
    </submittedName>
</protein>
<proteinExistence type="predicted"/>
<evidence type="ECO:0000313" key="1">
    <source>
        <dbReference type="EMBL" id="OOM09316.1"/>
    </source>
</evidence>
<accession>A0A1S8MYL1</accession>
<name>A0A1S8MYL1_CLOSA</name>
<dbReference type="Proteomes" id="UP000191154">
    <property type="component" value="Unassembled WGS sequence"/>
</dbReference>
<evidence type="ECO:0000313" key="2">
    <source>
        <dbReference type="Proteomes" id="UP000191154"/>
    </source>
</evidence>